<dbReference type="Pfam" id="PF00465">
    <property type="entry name" value="Fe-ADH"/>
    <property type="match status" value="1"/>
</dbReference>
<evidence type="ECO:0000256" key="1">
    <source>
        <dbReference type="ARBA" id="ARBA00001962"/>
    </source>
</evidence>
<dbReference type="PROSITE" id="PS00060">
    <property type="entry name" value="ADH_IRON_2"/>
    <property type="match status" value="1"/>
</dbReference>
<dbReference type="PANTHER" id="PTHR11496:SF102">
    <property type="entry name" value="ALCOHOL DEHYDROGENASE 4"/>
    <property type="match status" value="1"/>
</dbReference>
<evidence type="ECO:0000313" key="7">
    <source>
        <dbReference type="EMBL" id="MDN2482652.1"/>
    </source>
</evidence>
<dbReference type="Pfam" id="PF25137">
    <property type="entry name" value="ADH_Fe_C"/>
    <property type="match status" value="1"/>
</dbReference>
<dbReference type="SUPFAM" id="SSF56796">
    <property type="entry name" value="Dehydroquinate synthase-like"/>
    <property type="match status" value="1"/>
</dbReference>
<proteinExistence type="inferred from homology"/>
<evidence type="ECO:0000256" key="4">
    <source>
        <dbReference type="ARBA" id="ARBA00023027"/>
    </source>
</evidence>
<evidence type="ECO:0000259" key="5">
    <source>
        <dbReference type="Pfam" id="PF00465"/>
    </source>
</evidence>
<feature type="domain" description="Fe-containing alcohol dehydrogenase-like C-terminal" evidence="6">
    <location>
        <begin position="204"/>
        <end position="395"/>
    </location>
</feature>
<name>A0ABT7Y3N2_9VIBR</name>
<organism evidence="7 8">
    <name type="scientific">Vibrio agarivorans</name>
    <dbReference type="NCBI Taxonomy" id="153622"/>
    <lineage>
        <taxon>Bacteria</taxon>
        <taxon>Pseudomonadati</taxon>
        <taxon>Pseudomonadota</taxon>
        <taxon>Gammaproteobacteria</taxon>
        <taxon>Vibrionales</taxon>
        <taxon>Vibrionaceae</taxon>
        <taxon>Vibrio</taxon>
    </lineage>
</organism>
<dbReference type="EMBL" id="JAUEOZ010000002">
    <property type="protein sequence ID" value="MDN2482652.1"/>
    <property type="molecule type" value="Genomic_DNA"/>
</dbReference>
<dbReference type="InterPro" id="IPR056798">
    <property type="entry name" value="ADH_Fe_C"/>
</dbReference>
<feature type="domain" description="Alcohol dehydrogenase iron-type/glycerol dehydrogenase GldA" evidence="5">
    <location>
        <begin position="27"/>
        <end position="193"/>
    </location>
</feature>
<dbReference type="Gene3D" id="3.40.50.1970">
    <property type="match status" value="1"/>
</dbReference>
<accession>A0ABT7Y3N2</accession>
<keyword evidence="3" id="KW-0560">Oxidoreductase</keyword>
<dbReference type="InterPro" id="IPR039697">
    <property type="entry name" value="Alcohol_dehydrogenase_Fe"/>
</dbReference>
<dbReference type="InterPro" id="IPR018211">
    <property type="entry name" value="ADH_Fe_CS"/>
</dbReference>
<protein>
    <submittedName>
        <fullName evidence="7">Iron-containing alcohol dehydrogenase</fullName>
    </submittedName>
</protein>
<evidence type="ECO:0000313" key="8">
    <source>
        <dbReference type="Proteomes" id="UP001169719"/>
    </source>
</evidence>
<reference evidence="7" key="1">
    <citation type="submission" date="2024-05" db="EMBL/GenBank/DDBJ databases">
        <title>Genome Sequences of Four Agar- Degrading Marine Bacteria.</title>
        <authorList>
            <person name="Phillips E.K."/>
            <person name="Shaffer J.C."/>
            <person name="Henson M.W."/>
            <person name="Temperton B."/>
            <person name="Thrash C.J."/>
            <person name="Martin M.O."/>
        </authorList>
    </citation>
    <scope>NUCLEOTIDE SEQUENCE</scope>
    <source>
        <strain evidence="7">EKP203</strain>
    </source>
</reference>
<keyword evidence="4" id="KW-0520">NAD</keyword>
<dbReference type="Gene3D" id="1.20.1090.10">
    <property type="entry name" value="Dehydroquinate synthase-like - alpha domain"/>
    <property type="match status" value="1"/>
</dbReference>
<evidence type="ECO:0000259" key="6">
    <source>
        <dbReference type="Pfam" id="PF25137"/>
    </source>
</evidence>
<dbReference type="RefSeq" id="WP_289962709.1">
    <property type="nucleotide sequence ID" value="NZ_JAUEOZ010000002.1"/>
</dbReference>
<keyword evidence="8" id="KW-1185">Reference proteome</keyword>
<comment type="caution">
    <text evidence="7">The sequence shown here is derived from an EMBL/GenBank/DDBJ whole genome shotgun (WGS) entry which is preliminary data.</text>
</comment>
<evidence type="ECO:0000256" key="2">
    <source>
        <dbReference type="ARBA" id="ARBA00007358"/>
    </source>
</evidence>
<evidence type="ECO:0000256" key="3">
    <source>
        <dbReference type="ARBA" id="ARBA00023002"/>
    </source>
</evidence>
<dbReference type="Proteomes" id="UP001169719">
    <property type="component" value="Unassembled WGS sequence"/>
</dbReference>
<sequence>MMKQILYRSYTWGLKIAAKVIPMPKPTLFSGVGAVDELCEAIAELGYQQVLFVTDQGLVDVGLAQQVISSANQYGLRLALYSDVQPDPTYEHVERGLSQYRAQSCQAILALGGGSSMDCAKVIAARVTNSWSIKRLAGLFRVWRAPAPLFVIPTTAGTGSEVTIAAVVSEPSSHQKTPLIDPKLVPLMAAIDPSLMTGLPPKITAETGIDALTHAIEAYVSINASPETKAYSVAAVKLIFKHLPLVVEQGDNLNSRLKMSMASYYAGLAFTKASLGYVHAFSHNLGAKYGIAHGLGNALALLPVLRLSLPSIQPQLAELWEAISDQSELSKDDKANRFLHQLEQLMEQVGLEKTSPLVQETDFDALVTSILQEAHWNYPVPQFMNEMECRSILKQLQPAH</sequence>
<dbReference type="InterPro" id="IPR001670">
    <property type="entry name" value="ADH_Fe/GldA"/>
</dbReference>
<dbReference type="PANTHER" id="PTHR11496">
    <property type="entry name" value="ALCOHOL DEHYDROGENASE"/>
    <property type="match status" value="1"/>
</dbReference>
<comment type="similarity">
    <text evidence="2">Belongs to the iron-containing alcohol dehydrogenase family.</text>
</comment>
<comment type="cofactor">
    <cofactor evidence="1">
        <name>Fe cation</name>
        <dbReference type="ChEBI" id="CHEBI:24875"/>
    </cofactor>
</comment>
<gene>
    <name evidence="7" type="ORF">QWJ08_15040</name>
</gene>
<dbReference type="CDD" id="cd08189">
    <property type="entry name" value="Fe-ADH-like"/>
    <property type="match status" value="1"/>
</dbReference>